<gene>
    <name evidence="1" type="ORF">RTCCBAU85039_4927</name>
    <name evidence="2" type="ORF">SAMN05216228_102687</name>
</gene>
<dbReference type="Proteomes" id="UP000198939">
    <property type="component" value="Unassembled WGS sequence"/>
</dbReference>
<protein>
    <recommendedName>
        <fullName evidence="5">DUF2948 family protein</fullName>
    </recommendedName>
</protein>
<name>A0A1H8SYN0_9HYPH</name>
<evidence type="ECO:0000313" key="3">
    <source>
        <dbReference type="Proteomes" id="UP000183063"/>
    </source>
</evidence>
<dbReference type="AlphaFoldDB" id="A0A1H8SYN0"/>
<evidence type="ECO:0000313" key="2">
    <source>
        <dbReference type="EMBL" id="SEO83586.1"/>
    </source>
</evidence>
<dbReference type="Proteomes" id="UP000183063">
    <property type="component" value="Unassembled WGS sequence"/>
</dbReference>
<proteinExistence type="predicted"/>
<reference evidence="3" key="3">
    <citation type="submission" date="2016-10" db="EMBL/GenBank/DDBJ databases">
        <authorList>
            <person name="Wibberg D."/>
        </authorList>
    </citation>
    <scope>NUCLEOTIDE SEQUENCE [LARGE SCALE GENOMIC DNA]</scope>
</reference>
<sequence>MSVVRRIAIPAMHWRWGIACMTDLRLVALDSEDLAVVSAHLQDSVFKIADIAWSPREGQFSIAVNRFVWEEAGKKRKGFERRRAAVVFKRVLAVRSTGIDRKNGDEVLSLLAIRFEQKGEGPEGTVELALSGTATIALDVECIEVQLADVGGAWETASKPRHPGA</sequence>
<reference evidence="1" key="1">
    <citation type="submission" date="2016-10" db="EMBL/GenBank/DDBJ databases">
        <authorList>
            <person name="de Groot N.N."/>
        </authorList>
    </citation>
    <scope>NUCLEOTIDE SEQUENCE [LARGE SCALE GENOMIC DNA]</scope>
    <source>
        <strain evidence="1">CCBAU85039</strain>
    </source>
</reference>
<dbReference type="InterPro" id="IPR021335">
    <property type="entry name" value="DUF2948"/>
</dbReference>
<keyword evidence="4" id="KW-1185">Reference proteome</keyword>
<accession>A0A1H8SYN0</accession>
<dbReference type="EMBL" id="FOCV01000026">
    <property type="protein sequence ID" value="SEO83586.1"/>
    <property type="molecule type" value="Genomic_DNA"/>
</dbReference>
<evidence type="ECO:0000313" key="4">
    <source>
        <dbReference type="Proteomes" id="UP000198939"/>
    </source>
</evidence>
<dbReference type="STRING" id="501024.RTCCBAU85039_4927"/>
<reference evidence="2 4" key="2">
    <citation type="submission" date="2016-10" db="EMBL/GenBank/DDBJ databases">
        <authorList>
            <person name="Varghese N."/>
            <person name="Submissions S."/>
        </authorList>
    </citation>
    <scope>NUCLEOTIDE SEQUENCE [LARGE SCALE GENOMIC DNA]</scope>
    <source>
        <strain evidence="2 4">CGMCC 1.7071</strain>
    </source>
</reference>
<organism evidence="1 3">
    <name type="scientific">Rhizobium tibeticum</name>
    <dbReference type="NCBI Taxonomy" id="501024"/>
    <lineage>
        <taxon>Bacteria</taxon>
        <taxon>Pseudomonadati</taxon>
        <taxon>Pseudomonadota</taxon>
        <taxon>Alphaproteobacteria</taxon>
        <taxon>Hyphomicrobiales</taxon>
        <taxon>Rhizobiaceae</taxon>
        <taxon>Rhizobium/Agrobacterium group</taxon>
        <taxon>Rhizobium</taxon>
    </lineage>
</organism>
<dbReference type="EMBL" id="FNXB01000035">
    <property type="protein sequence ID" value="SEI13359.1"/>
    <property type="molecule type" value="Genomic_DNA"/>
</dbReference>
<evidence type="ECO:0000313" key="1">
    <source>
        <dbReference type="EMBL" id="SEI13359.1"/>
    </source>
</evidence>
<evidence type="ECO:0008006" key="5">
    <source>
        <dbReference type="Google" id="ProtNLM"/>
    </source>
</evidence>
<dbReference type="Pfam" id="PF11164">
    <property type="entry name" value="DUF2948"/>
    <property type="match status" value="1"/>
</dbReference>